<proteinExistence type="predicted"/>
<evidence type="ECO:0000313" key="3">
    <source>
        <dbReference type="Proteomes" id="UP000592180"/>
    </source>
</evidence>
<name>A0A840KC54_9FLAO</name>
<sequence length="50" mass="5783">MKKTLNLKKMVPLFLCGLAIFVTTLLISFKINRVLDTKYLTPSEFAQKHK</sequence>
<gene>
    <name evidence="2" type="ORF">HNP38_002343</name>
</gene>
<dbReference type="RefSeq" id="WP_184189601.1">
    <property type="nucleotide sequence ID" value="NZ_JACHLE010000003.1"/>
</dbReference>
<accession>A0A840KC54</accession>
<dbReference type="EMBL" id="JACHLE010000003">
    <property type="protein sequence ID" value="MBB4807039.1"/>
    <property type="molecule type" value="Genomic_DNA"/>
</dbReference>
<keyword evidence="3" id="KW-1185">Reference proteome</keyword>
<organism evidence="2 3">
    <name type="scientific">Chryseobacterium defluvii</name>
    <dbReference type="NCBI Taxonomy" id="160396"/>
    <lineage>
        <taxon>Bacteria</taxon>
        <taxon>Pseudomonadati</taxon>
        <taxon>Bacteroidota</taxon>
        <taxon>Flavobacteriia</taxon>
        <taxon>Flavobacteriales</taxon>
        <taxon>Weeksellaceae</taxon>
        <taxon>Chryseobacterium group</taxon>
        <taxon>Chryseobacterium</taxon>
    </lineage>
</organism>
<keyword evidence="1" id="KW-1133">Transmembrane helix</keyword>
<reference evidence="2 3" key="1">
    <citation type="submission" date="2020-08" db="EMBL/GenBank/DDBJ databases">
        <title>Functional genomics of gut bacteria from endangered species of beetles.</title>
        <authorList>
            <person name="Carlos-Shanley C."/>
        </authorList>
    </citation>
    <scope>NUCLEOTIDE SEQUENCE [LARGE SCALE GENOMIC DNA]</scope>
    <source>
        <strain evidence="2 3">S00151</strain>
    </source>
</reference>
<dbReference type="Proteomes" id="UP000592180">
    <property type="component" value="Unassembled WGS sequence"/>
</dbReference>
<protein>
    <submittedName>
        <fullName evidence="2">Uncharacterized protein</fullName>
    </submittedName>
</protein>
<evidence type="ECO:0000313" key="2">
    <source>
        <dbReference type="EMBL" id="MBB4807039.1"/>
    </source>
</evidence>
<feature type="transmembrane region" description="Helical" evidence="1">
    <location>
        <begin position="12"/>
        <end position="31"/>
    </location>
</feature>
<keyword evidence="1" id="KW-0472">Membrane</keyword>
<comment type="caution">
    <text evidence="2">The sequence shown here is derived from an EMBL/GenBank/DDBJ whole genome shotgun (WGS) entry which is preliminary data.</text>
</comment>
<evidence type="ECO:0000256" key="1">
    <source>
        <dbReference type="SAM" id="Phobius"/>
    </source>
</evidence>
<dbReference type="AlphaFoldDB" id="A0A840KC54"/>
<keyword evidence="1" id="KW-0812">Transmembrane</keyword>